<evidence type="ECO:0000256" key="1">
    <source>
        <dbReference type="SAM" id="MobiDB-lite"/>
    </source>
</evidence>
<gene>
    <name evidence="3" type="ORF">FOB72_17805</name>
</gene>
<reference evidence="3 4" key="1">
    <citation type="submission" date="2019-09" db="EMBL/GenBank/DDBJ databases">
        <title>FDA dAtabase for Regulatory Grade micrObial Sequences (FDA-ARGOS): Supporting development and validation of Infectious Disease Dx tests.</title>
        <authorList>
            <person name="Sciortino C."/>
            <person name="Tallon L."/>
            <person name="Sadzewicz L."/>
            <person name="Vavikolanu K."/>
            <person name="Mehta A."/>
            <person name="Aluvathingal J."/>
            <person name="Nadendla S."/>
            <person name="Nandy P."/>
            <person name="Geyer C."/>
            <person name="Yan Y."/>
            <person name="Sichtig H."/>
        </authorList>
    </citation>
    <scope>NUCLEOTIDE SEQUENCE [LARGE SCALE GENOMIC DNA]</scope>
    <source>
        <strain evidence="3 4">FDAARGOS_664</strain>
        <plasmid evidence="3 4">unnamed1</plasmid>
    </source>
</reference>
<geneLocation type="plasmid" evidence="3">
    <name>unnamed1</name>
</geneLocation>
<protein>
    <recommendedName>
        <fullName evidence="5">Transmembrane protein</fullName>
    </recommendedName>
</protein>
<dbReference type="Proteomes" id="UP000322822">
    <property type="component" value="Plasmid unnamed1"/>
</dbReference>
<dbReference type="RefSeq" id="WP_150374074.1">
    <property type="nucleotide sequence ID" value="NZ_CP044066.1"/>
</dbReference>
<keyword evidence="3" id="KW-0614">Plasmid</keyword>
<sequence>MDFQEIARLHSRYNEAPLIIDMPADGSGAPLLQAPNQSTPAPSKPFWTRLSEAQRLVLALLIVAGIAFPVGMLAASGGKYNRELASARSDEAMKSTLRASNPPVERDQAWPAKTPTAEAEPIPQAPVQSEPQSHRTDANPTAASAVIAGPASSPSSAVAPASMPKPAAKAPSVAARQTAAAAAAPPAPSAAKTTPQTDDSRRGNEIKLF</sequence>
<evidence type="ECO:0000313" key="3">
    <source>
        <dbReference type="EMBL" id="QET04009.1"/>
    </source>
</evidence>
<feature type="region of interest" description="Disordered" evidence="1">
    <location>
        <begin position="91"/>
        <end position="209"/>
    </location>
</feature>
<dbReference type="OrthoDB" id="9128640at2"/>
<evidence type="ECO:0000313" key="4">
    <source>
        <dbReference type="Proteomes" id="UP000322822"/>
    </source>
</evidence>
<accession>A0A5P2H9N8</accession>
<organism evidence="3 4">
    <name type="scientific">Cupriavidus pauculus</name>
    <dbReference type="NCBI Taxonomy" id="82633"/>
    <lineage>
        <taxon>Bacteria</taxon>
        <taxon>Pseudomonadati</taxon>
        <taxon>Pseudomonadota</taxon>
        <taxon>Betaproteobacteria</taxon>
        <taxon>Burkholderiales</taxon>
        <taxon>Burkholderiaceae</taxon>
        <taxon>Cupriavidus</taxon>
    </lineage>
</organism>
<keyword evidence="2" id="KW-0812">Transmembrane</keyword>
<proteinExistence type="predicted"/>
<keyword evidence="2" id="KW-0472">Membrane</keyword>
<name>A0A5P2H9N8_9BURK</name>
<evidence type="ECO:0000256" key="2">
    <source>
        <dbReference type="SAM" id="Phobius"/>
    </source>
</evidence>
<dbReference type="AlphaFoldDB" id="A0A5P2H9N8"/>
<feature type="transmembrane region" description="Helical" evidence="2">
    <location>
        <begin position="56"/>
        <end position="75"/>
    </location>
</feature>
<feature type="compositionally biased region" description="Low complexity" evidence="1">
    <location>
        <begin position="140"/>
        <end position="197"/>
    </location>
</feature>
<keyword evidence="2" id="KW-1133">Transmembrane helix</keyword>
<feature type="compositionally biased region" description="Basic and acidic residues" evidence="1">
    <location>
        <begin position="198"/>
        <end position="209"/>
    </location>
</feature>
<dbReference type="EMBL" id="CP044066">
    <property type="protein sequence ID" value="QET04009.1"/>
    <property type="molecule type" value="Genomic_DNA"/>
</dbReference>
<evidence type="ECO:0008006" key="5">
    <source>
        <dbReference type="Google" id="ProtNLM"/>
    </source>
</evidence>